<dbReference type="RefSeq" id="WP_051378210.1">
    <property type="nucleotide sequence ID" value="NZ_AXWS01000007.1"/>
</dbReference>
<dbReference type="Proteomes" id="UP000675920">
    <property type="component" value="Unplaced"/>
</dbReference>
<dbReference type="AlphaFoldDB" id="A0A8B6X932"/>
<evidence type="ECO:0000313" key="2">
    <source>
        <dbReference type="RefSeq" id="WP_051378210.1"/>
    </source>
</evidence>
<dbReference type="SUPFAM" id="SSF53474">
    <property type="entry name" value="alpha/beta-Hydrolases"/>
    <property type="match status" value="1"/>
</dbReference>
<proteinExistence type="predicted"/>
<dbReference type="InterPro" id="IPR029058">
    <property type="entry name" value="AB_hydrolase_fold"/>
</dbReference>
<dbReference type="OrthoDB" id="9814831at2"/>
<keyword evidence="2" id="KW-0378">Hydrolase</keyword>
<dbReference type="GO" id="GO:0016787">
    <property type="term" value="F:hydrolase activity"/>
    <property type="evidence" value="ECO:0007669"/>
    <property type="project" value="UniProtKB-KW"/>
</dbReference>
<reference evidence="2" key="1">
    <citation type="submission" date="2025-08" db="UniProtKB">
        <authorList>
            <consortium name="RefSeq"/>
        </authorList>
    </citation>
    <scope>IDENTIFICATION</scope>
</reference>
<sequence>MRADGAGTHPAGPAAIVYLHGFRSSPASFKSCRMASALDALELGDRFHAPTLPPSPSLALRLAIAVCQVALDGADPATELVIVGSSLGGLYATAAAERLGCRAVLINPAVDVGRDLSPLVGTHTLFHDPSQSFDFLPSYVDELRAIAPATITRPERYFLIAATGDEVLDWRDADRLYAGARKTIVQGGDHGLSDFDRHLPAILDFCGIDAGRPAAG</sequence>
<protein>
    <submittedName>
        <fullName evidence="2">YqiA/YcfP family alpha/beta fold hydrolase</fullName>
    </submittedName>
</protein>
<keyword evidence="1" id="KW-1185">Reference proteome</keyword>
<dbReference type="InterPro" id="IPR008886">
    <property type="entry name" value="UPF0227/Esterase_YqiA"/>
</dbReference>
<name>A0A8B6X932_9BURK</name>
<dbReference type="Pfam" id="PF05728">
    <property type="entry name" value="UPF0227"/>
    <property type="match status" value="1"/>
</dbReference>
<dbReference type="PANTHER" id="PTHR35602">
    <property type="entry name" value="ESTERASE YQIA-RELATED"/>
    <property type="match status" value="1"/>
</dbReference>
<organism evidence="1 2">
    <name type="scientific">Derxia gummosa DSM 723</name>
    <dbReference type="NCBI Taxonomy" id="1121388"/>
    <lineage>
        <taxon>Bacteria</taxon>
        <taxon>Pseudomonadati</taxon>
        <taxon>Pseudomonadota</taxon>
        <taxon>Betaproteobacteria</taxon>
        <taxon>Burkholderiales</taxon>
        <taxon>Alcaligenaceae</taxon>
        <taxon>Derxia</taxon>
    </lineage>
</organism>
<dbReference type="Gene3D" id="3.40.50.1820">
    <property type="entry name" value="alpha/beta hydrolase"/>
    <property type="match status" value="1"/>
</dbReference>
<evidence type="ECO:0000313" key="1">
    <source>
        <dbReference type="Proteomes" id="UP000675920"/>
    </source>
</evidence>
<dbReference type="PANTHER" id="PTHR35602:SF3">
    <property type="entry name" value="ESTERASE YQIA"/>
    <property type="match status" value="1"/>
</dbReference>
<accession>A0A8B6X932</accession>